<evidence type="ECO:0000313" key="2">
    <source>
        <dbReference type="Proteomes" id="UP001140087"/>
    </source>
</evidence>
<keyword evidence="2" id="KW-1185">Reference proteome</keyword>
<name>A0ACC1LBH7_9FUNG</name>
<proteinExistence type="predicted"/>
<comment type="caution">
    <text evidence="1">The sequence shown here is derived from an EMBL/GenBank/DDBJ whole genome shotgun (WGS) entry which is preliminary data.</text>
</comment>
<dbReference type="EMBL" id="JANBUN010000327">
    <property type="protein sequence ID" value="KAJ2804692.1"/>
    <property type="molecule type" value="Genomic_DNA"/>
</dbReference>
<gene>
    <name evidence="1" type="ORF">H4R21_001544</name>
</gene>
<dbReference type="Proteomes" id="UP001140087">
    <property type="component" value="Unassembled WGS sequence"/>
</dbReference>
<protein>
    <submittedName>
        <fullName evidence="1">Uncharacterized protein</fullName>
    </submittedName>
</protein>
<evidence type="ECO:0000313" key="1">
    <source>
        <dbReference type="EMBL" id="KAJ2804692.1"/>
    </source>
</evidence>
<reference evidence="1" key="1">
    <citation type="submission" date="2022-07" db="EMBL/GenBank/DDBJ databases">
        <title>Phylogenomic reconstructions and comparative analyses of Kickxellomycotina fungi.</title>
        <authorList>
            <person name="Reynolds N.K."/>
            <person name="Stajich J.E."/>
            <person name="Barry K."/>
            <person name="Grigoriev I.V."/>
            <person name="Crous P."/>
            <person name="Smith M.E."/>
        </authorList>
    </citation>
    <scope>NUCLEOTIDE SEQUENCE</scope>
    <source>
        <strain evidence="1">BCRC 34780</strain>
    </source>
</reference>
<accession>A0ACC1LBH7</accession>
<organism evidence="1 2">
    <name type="scientific">Coemansia helicoidea</name>
    <dbReference type="NCBI Taxonomy" id="1286919"/>
    <lineage>
        <taxon>Eukaryota</taxon>
        <taxon>Fungi</taxon>
        <taxon>Fungi incertae sedis</taxon>
        <taxon>Zoopagomycota</taxon>
        <taxon>Kickxellomycotina</taxon>
        <taxon>Kickxellomycetes</taxon>
        <taxon>Kickxellales</taxon>
        <taxon>Kickxellaceae</taxon>
        <taxon>Coemansia</taxon>
    </lineage>
</organism>
<sequence>MPEAIRRELFGEAINSLRLAKEAAMRRWDVLRSLTPAGRAGAPATDGPEPMDIDRVQQRSATGRGRGSPRGGSQRGGSQRGGSQRDGSWRGGSQRDAQQPWNPPDPSLFPCSKQDYDHRLAAGRCLWCGRPGHGYRDCHLRQGSIREIVLQTQQAGANPAANDNQPFSGNF</sequence>